<reference evidence="1" key="1">
    <citation type="submission" date="2020-05" db="EMBL/GenBank/DDBJ databases">
        <authorList>
            <person name="Chiriac C."/>
            <person name="Salcher M."/>
            <person name="Ghai R."/>
            <person name="Kavagutti S V."/>
        </authorList>
    </citation>
    <scope>NUCLEOTIDE SEQUENCE</scope>
</reference>
<proteinExistence type="predicted"/>
<sequence>MRMSDEISQLATALAIAQGQIEDAVKDTKNDFYKSKYADLSSVRAAVRQPFADNGLSVAQFPRTVTGGIEVETVLLHKSGEFMSEVLFMPTKHEPHPIGSGISYARRYALMSVANLAADDDDGNAAQAAKLAAKTAPAPVEPDPAEIRRVAIAAKSAAEQGLDALNAFWRSLNTDERKLLTPEALKDLKTLAIASEKKDAE</sequence>
<evidence type="ECO:0000313" key="1">
    <source>
        <dbReference type="EMBL" id="CAB5220099.1"/>
    </source>
</evidence>
<dbReference type="Pfam" id="PF04404">
    <property type="entry name" value="ERF"/>
    <property type="match status" value="1"/>
</dbReference>
<accession>A0A6J7WQ23</accession>
<name>A0A6J7WQ23_9CAUD</name>
<protein>
    <submittedName>
        <fullName evidence="1">Essential recombination function protein</fullName>
    </submittedName>
</protein>
<dbReference type="EMBL" id="LR798279">
    <property type="protein sequence ID" value="CAB5220099.1"/>
    <property type="molecule type" value="Genomic_DNA"/>
</dbReference>
<dbReference type="InterPro" id="IPR007499">
    <property type="entry name" value="ERF_bacteria_virus"/>
</dbReference>
<organism evidence="1">
    <name type="scientific">uncultured Caudovirales phage</name>
    <dbReference type="NCBI Taxonomy" id="2100421"/>
    <lineage>
        <taxon>Viruses</taxon>
        <taxon>Duplodnaviria</taxon>
        <taxon>Heunggongvirae</taxon>
        <taxon>Uroviricota</taxon>
        <taxon>Caudoviricetes</taxon>
        <taxon>Peduoviridae</taxon>
        <taxon>Maltschvirus</taxon>
        <taxon>Maltschvirus maltsch</taxon>
    </lineage>
</organism>
<gene>
    <name evidence="1" type="ORF">UFOVP231_56</name>
</gene>